<keyword evidence="7" id="KW-0315">Glutamine amidotransferase</keyword>
<dbReference type="NCBIfam" id="TIGR00379">
    <property type="entry name" value="cobB"/>
    <property type="match status" value="1"/>
</dbReference>
<feature type="domain" description="CobQ/CobB/MinD/ParA nucleotide binding" evidence="9">
    <location>
        <begin position="7"/>
        <end position="219"/>
    </location>
</feature>
<keyword evidence="5" id="KW-0067">ATP-binding</keyword>
<dbReference type="SUPFAM" id="SSF52540">
    <property type="entry name" value="P-loop containing nucleoside triphosphate hydrolases"/>
    <property type="match status" value="1"/>
</dbReference>
<dbReference type="Gene3D" id="3.40.50.880">
    <property type="match status" value="1"/>
</dbReference>
<evidence type="ECO:0000313" key="12">
    <source>
        <dbReference type="Proteomes" id="UP001596118"/>
    </source>
</evidence>
<evidence type="ECO:0000256" key="4">
    <source>
        <dbReference type="ARBA" id="ARBA00022741"/>
    </source>
</evidence>
<name>A0ABD5R181_9EURY</name>
<dbReference type="Proteomes" id="UP001596118">
    <property type="component" value="Unassembled WGS sequence"/>
</dbReference>
<dbReference type="Pfam" id="PF07685">
    <property type="entry name" value="GATase_3"/>
    <property type="match status" value="1"/>
</dbReference>
<dbReference type="GO" id="GO:0005524">
    <property type="term" value="F:ATP binding"/>
    <property type="evidence" value="ECO:0007669"/>
    <property type="project" value="UniProtKB-KW"/>
</dbReference>
<dbReference type="CDD" id="cd03130">
    <property type="entry name" value="GATase1_CobB"/>
    <property type="match status" value="1"/>
</dbReference>
<evidence type="ECO:0000256" key="3">
    <source>
        <dbReference type="ARBA" id="ARBA00022598"/>
    </source>
</evidence>
<gene>
    <name evidence="11" type="ORF">ACFPM1_07565</name>
</gene>
<feature type="region of interest" description="Disordered" evidence="8">
    <location>
        <begin position="257"/>
        <end position="278"/>
    </location>
</feature>
<dbReference type="InterPro" id="IPR004484">
    <property type="entry name" value="CbiA/CobB_synth"/>
</dbReference>
<dbReference type="PANTHER" id="PTHR43873:SF1">
    <property type="entry name" value="COBYRINATE A,C-DIAMIDE SYNTHASE"/>
    <property type="match status" value="1"/>
</dbReference>
<evidence type="ECO:0000313" key="11">
    <source>
        <dbReference type="EMBL" id="MFC5278612.1"/>
    </source>
</evidence>
<dbReference type="InterPro" id="IPR002586">
    <property type="entry name" value="CobQ/CobB/MinD/ParA_Nub-bd_dom"/>
</dbReference>
<feature type="domain" description="CobB/CobQ-like glutamine amidotransferase" evidence="10">
    <location>
        <begin position="279"/>
        <end position="477"/>
    </location>
</feature>
<dbReference type="RefSeq" id="WP_256411019.1">
    <property type="nucleotide sequence ID" value="NZ_JANHDM010000003.1"/>
</dbReference>
<dbReference type="EMBL" id="JBHSKY010000007">
    <property type="protein sequence ID" value="MFC5278612.1"/>
    <property type="molecule type" value="Genomic_DNA"/>
</dbReference>
<dbReference type="InterPro" id="IPR027417">
    <property type="entry name" value="P-loop_NTPase"/>
</dbReference>
<keyword evidence="12" id="KW-1185">Reference proteome</keyword>
<dbReference type="Gene3D" id="3.40.50.300">
    <property type="entry name" value="P-loop containing nucleotide triphosphate hydrolases"/>
    <property type="match status" value="1"/>
</dbReference>
<accession>A0ABD5R181</accession>
<dbReference type="PANTHER" id="PTHR43873">
    <property type="entry name" value="COBYRINATE A,C-DIAMIDE SYNTHASE"/>
    <property type="match status" value="1"/>
</dbReference>
<evidence type="ECO:0000256" key="6">
    <source>
        <dbReference type="ARBA" id="ARBA00022842"/>
    </source>
</evidence>
<dbReference type="SUPFAM" id="SSF52317">
    <property type="entry name" value="Class I glutamine amidotransferase-like"/>
    <property type="match status" value="1"/>
</dbReference>
<comment type="caution">
    <text evidence="11">The sequence shown here is derived from an EMBL/GenBank/DDBJ whole genome shotgun (WGS) entry which is preliminary data.</text>
</comment>
<dbReference type="NCBIfam" id="NF002204">
    <property type="entry name" value="PRK01077.1"/>
    <property type="match status" value="1"/>
</dbReference>
<reference evidence="11 12" key="1">
    <citation type="journal article" date="2019" name="Int. J. Syst. Evol. Microbiol.">
        <title>The Global Catalogue of Microorganisms (GCM) 10K type strain sequencing project: providing services to taxonomists for standard genome sequencing and annotation.</title>
        <authorList>
            <consortium name="The Broad Institute Genomics Platform"/>
            <consortium name="The Broad Institute Genome Sequencing Center for Infectious Disease"/>
            <person name="Wu L."/>
            <person name="Ma J."/>
        </authorList>
    </citation>
    <scope>NUCLEOTIDE SEQUENCE [LARGE SCALE GENOMIC DNA]</scope>
    <source>
        <strain evidence="11 12">CGMCC 1.12124</strain>
    </source>
</reference>
<evidence type="ECO:0000256" key="7">
    <source>
        <dbReference type="ARBA" id="ARBA00022962"/>
    </source>
</evidence>
<dbReference type="GO" id="GO:0016874">
    <property type="term" value="F:ligase activity"/>
    <property type="evidence" value="ECO:0007669"/>
    <property type="project" value="UniProtKB-KW"/>
</dbReference>
<keyword evidence="2" id="KW-0169">Cobalamin biosynthesis</keyword>
<dbReference type="InterPro" id="IPR029062">
    <property type="entry name" value="Class_I_gatase-like"/>
</dbReference>
<organism evidence="11 12">
    <name type="scientific">Halorubrum rubrum</name>
    <dbReference type="NCBI Taxonomy" id="1126240"/>
    <lineage>
        <taxon>Archaea</taxon>
        <taxon>Methanobacteriati</taxon>
        <taxon>Methanobacteriota</taxon>
        <taxon>Stenosarchaea group</taxon>
        <taxon>Halobacteria</taxon>
        <taxon>Halobacteriales</taxon>
        <taxon>Haloferacaceae</taxon>
        <taxon>Halorubrum</taxon>
    </lineage>
</organism>
<protein>
    <submittedName>
        <fullName evidence="11">Cobyrinate a,c-diamide synthase</fullName>
    </submittedName>
</protein>
<keyword evidence="3" id="KW-0436">Ligase</keyword>
<dbReference type="GO" id="GO:0009236">
    <property type="term" value="P:cobalamin biosynthetic process"/>
    <property type="evidence" value="ECO:0007669"/>
    <property type="project" value="UniProtKB-KW"/>
</dbReference>
<dbReference type="PROSITE" id="PS51274">
    <property type="entry name" value="GATASE_COBBQ"/>
    <property type="match status" value="1"/>
</dbReference>
<evidence type="ECO:0000256" key="5">
    <source>
        <dbReference type="ARBA" id="ARBA00022840"/>
    </source>
</evidence>
<dbReference type="AlphaFoldDB" id="A0ABD5R181"/>
<proteinExistence type="predicted"/>
<keyword evidence="4" id="KW-0547">Nucleotide-binding</keyword>
<evidence type="ECO:0000259" key="10">
    <source>
        <dbReference type="Pfam" id="PF07685"/>
    </source>
</evidence>
<evidence type="ECO:0000256" key="1">
    <source>
        <dbReference type="ARBA" id="ARBA00001946"/>
    </source>
</evidence>
<dbReference type="Pfam" id="PF01656">
    <property type="entry name" value="CbiA"/>
    <property type="match status" value="1"/>
</dbReference>
<evidence type="ECO:0000256" key="8">
    <source>
        <dbReference type="SAM" id="MobiDB-lite"/>
    </source>
</evidence>
<sequence>MYGLVLGGTASGVGKTVAALAASRALSDAGYDPVPAKAGPDYIDPSHHAAALGRPSRTLDTWMQGVEGVRRNLHRAEGNGRNGSEIAPGTGGSADADADSDAVAVVEGMMGLYDGSATSTAATAAALDVPVVLVVDAGAGMQSVGATALGFREYAAHADLPAHVREHVNDPRVDVVGVIAQKAHTGRHADGIREALPDGIAWLGHVPPADDLEIPDRHLGLEMGDEAPIPEAALAEAAETIDGEAVARVAEAVALPTPRSGAARPDHGSGGLDGDDRPTVAVAADDAFRFVYPATRERLRELATVEPFAPVAGDDLPDCDAVYLPGGYPENHAAALSSSPALSTLADRAADGLPILGECGGLMALSASLTTTDGETHAMVGVLPGGVRMHDRYRALDHAELRATGDGVTAAAGERHRGHEFHYSSHAVGEGGDASVSPDADARFAFEVERGEGIDGDRDGLVAHRTVGTYAHRHPASGAFDRLVAAAAEYARGP</sequence>
<dbReference type="InterPro" id="IPR011698">
    <property type="entry name" value="GATase_3"/>
</dbReference>
<comment type="cofactor">
    <cofactor evidence="1">
        <name>Mg(2+)</name>
        <dbReference type="ChEBI" id="CHEBI:18420"/>
    </cofactor>
</comment>
<evidence type="ECO:0000259" key="9">
    <source>
        <dbReference type="Pfam" id="PF01656"/>
    </source>
</evidence>
<evidence type="ECO:0000256" key="2">
    <source>
        <dbReference type="ARBA" id="ARBA00022573"/>
    </source>
</evidence>
<feature type="region of interest" description="Disordered" evidence="8">
    <location>
        <begin position="75"/>
        <end position="95"/>
    </location>
</feature>
<keyword evidence="6" id="KW-0460">Magnesium</keyword>